<dbReference type="OrthoDB" id="9766487at2"/>
<dbReference type="Gene3D" id="1.10.287.830">
    <property type="entry name" value="putative peptidase helix hairpin domain like"/>
    <property type="match status" value="1"/>
</dbReference>
<proteinExistence type="inferred from homology"/>
<keyword evidence="10" id="KW-1185">Reference proteome</keyword>
<dbReference type="GO" id="GO:0006508">
    <property type="term" value="P:proteolysis"/>
    <property type="evidence" value="ECO:0007669"/>
    <property type="project" value="UniProtKB-KW"/>
</dbReference>
<dbReference type="PANTHER" id="PTHR11804:SF84">
    <property type="entry name" value="SACCHAROLYSIN"/>
    <property type="match status" value="1"/>
</dbReference>
<dbReference type="EC" id="3.4.24.-" evidence="6"/>
<evidence type="ECO:0000313" key="9">
    <source>
        <dbReference type="EMBL" id="TSB46101.1"/>
    </source>
</evidence>
<dbReference type="InterPro" id="IPR045090">
    <property type="entry name" value="Pept_M3A_M3B"/>
</dbReference>
<keyword evidence="1 6" id="KW-0645">Protease</keyword>
<keyword evidence="5 6" id="KW-0482">Metalloprotease</keyword>
<comment type="caution">
    <text evidence="9">The sequence shown here is derived from an EMBL/GenBank/DDBJ whole genome shotgun (WGS) entry which is preliminary data.</text>
</comment>
<organism evidence="9 10">
    <name type="scientific">Alkalicoccobacillus porphyridii</name>
    <dbReference type="NCBI Taxonomy" id="2597270"/>
    <lineage>
        <taxon>Bacteria</taxon>
        <taxon>Bacillati</taxon>
        <taxon>Bacillota</taxon>
        <taxon>Bacilli</taxon>
        <taxon>Bacillales</taxon>
        <taxon>Bacillaceae</taxon>
        <taxon>Alkalicoccobacillus</taxon>
    </lineage>
</organism>
<evidence type="ECO:0000256" key="6">
    <source>
        <dbReference type="RuleBase" id="RU368091"/>
    </source>
</evidence>
<protein>
    <recommendedName>
        <fullName evidence="6">Oligopeptidase F</fullName>
        <ecNumber evidence="6">3.4.24.-</ecNumber>
    </recommendedName>
</protein>
<dbReference type="Gene3D" id="1.10.1370.20">
    <property type="entry name" value="Oligoendopeptidase f, C-terminal domain"/>
    <property type="match status" value="1"/>
</dbReference>
<gene>
    <name evidence="9" type="primary">pepF</name>
    <name evidence="9" type="ORF">FN960_12100</name>
</gene>
<sequence>MSEKVLERHEVPKEDTWDLEAIFSNDNEWEKSAESLKSKLSEMDAFRGKLGDNAETLYQALRKQLELEEQIGLLYTYAHMRHDQDTSNSFYAALQDKAYGLVSLLNQKTAFVTPELLALEETKLNAFIKEKKELSLFAHMFDQLQKQKAHVLSNEEEELLARAKEVLNASSQAFSALNNADIEFPSIQDKNGKDLQITHGRFISLLQGKDRTVRKKAFEAVYQTYNSYKNTFAATLSGQVKGDIFTAQSRRYESAREAALSSTHIPLAVYDQLITTVEEHLPLLHRYVSLRKKCLDVEELHMYDLYTPIVKDIEYQVTYEEAQKEVIAAVKPLGDEYVQKLKKGFEQRWVDVQENKGKRSGAYSSGTYGTMPYILMNWQDDVDNLFTLAHEFGHSLHSDYTRSTQPYLYGDYTIFVAEVASTLNEALLHHHLIQTLDDKQKKLYILNYFLEGFRGTVFRQTMFAEFEQMIHERSESGEALTADDLTSMYYDLNVKYYGPDMVVDKEIGLEWARIPHFYYNFYVFQYATGYSAAQALSKQIIEEGQPAVDRFIEFLKTGSSDYPIEMLKKAGVDMTTSQPVEQAMKLFEETLKQMEELMES</sequence>
<dbReference type="InterPro" id="IPR001567">
    <property type="entry name" value="Pept_M3A_M3B_dom"/>
</dbReference>
<feature type="domain" description="Peptidase M3A/M3B catalytic" evidence="7">
    <location>
        <begin position="205"/>
        <end position="585"/>
    </location>
</feature>
<evidence type="ECO:0000256" key="5">
    <source>
        <dbReference type="ARBA" id="ARBA00023049"/>
    </source>
</evidence>
<dbReference type="GO" id="GO:0006518">
    <property type="term" value="P:peptide metabolic process"/>
    <property type="evidence" value="ECO:0007669"/>
    <property type="project" value="TreeGrafter"/>
</dbReference>
<evidence type="ECO:0000256" key="1">
    <source>
        <dbReference type="ARBA" id="ARBA00022670"/>
    </source>
</evidence>
<dbReference type="GO" id="GO:0004222">
    <property type="term" value="F:metalloendopeptidase activity"/>
    <property type="evidence" value="ECO:0007669"/>
    <property type="project" value="UniProtKB-UniRule"/>
</dbReference>
<comment type="cofactor">
    <cofactor evidence="6">
        <name>Zn(2+)</name>
        <dbReference type="ChEBI" id="CHEBI:29105"/>
    </cofactor>
    <text evidence="6">Binds 1 zinc ion.</text>
</comment>
<evidence type="ECO:0000256" key="3">
    <source>
        <dbReference type="ARBA" id="ARBA00022801"/>
    </source>
</evidence>
<keyword evidence="2 6" id="KW-0479">Metal-binding</keyword>
<dbReference type="RefSeq" id="WP_143848995.1">
    <property type="nucleotide sequence ID" value="NZ_VLXZ01000007.1"/>
</dbReference>
<comment type="similarity">
    <text evidence="6">Belongs to the peptidase M3B family.</text>
</comment>
<dbReference type="InterPro" id="IPR004438">
    <property type="entry name" value="Peptidase_M3B"/>
</dbReference>
<dbReference type="InterPro" id="IPR042088">
    <property type="entry name" value="OligoPept_F_C"/>
</dbReference>
<dbReference type="Gene3D" id="1.20.140.70">
    <property type="entry name" value="Oligopeptidase f, N-terminal domain"/>
    <property type="match status" value="1"/>
</dbReference>
<dbReference type="SUPFAM" id="SSF55486">
    <property type="entry name" value="Metalloproteases ('zincins'), catalytic domain"/>
    <property type="match status" value="1"/>
</dbReference>
<dbReference type="Pfam" id="PF01432">
    <property type="entry name" value="Peptidase_M3"/>
    <property type="match status" value="1"/>
</dbReference>
<dbReference type="Proteomes" id="UP000318521">
    <property type="component" value="Unassembled WGS sequence"/>
</dbReference>
<reference evidence="9 10" key="1">
    <citation type="submission" date="2019-07" db="EMBL/GenBank/DDBJ databases">
        <authorList>
            <person name="Park Y.J."/>
            <person name="Jeong S.E."/>
            <person name="Jung H.S."/>
        </authorList>
    </citation>
    <scope>NUCLEOTIDE SEQUENCE [LARGE SCALE GENOMIC DNA]</scope>
    <source>
        <strain evidence="10">P16(2019)</strain>
    </source>
</reference>
<evidence type="ECO:0000256" key="4">
    <source>
        <dbReference type="ARBA" id="ARBA00022833"/>
    </source>
</evidence>
<evidence type="ECO:0000313" key="10">
    <source>
        <dbReference type="Proteomes" id="UP000318521"/>
    </source>
</evidence>
<dbReference type="GO" id="GO:0046872">
    <property type="term" value="F:metal ion binding"/>
    <property type="evidence" value="ECO:0007669"/>
    <property type="project" value="UniProtKB-UniRule"/>
</dbReference>
<evidence type="ECO:0000256" key="2">
    <source>
        <dbReference type="ARBA" id="ARBA00022723"/>
    </source>
</evidence>
<dbReference type="Pfam" id="PF08439">
    <property type="entry name" value="Peptidase_M3_N"/>
    <property type="match status" value="1"/>
</dbReference>
<dbReference type="InterPro" id="IPR013647">
    <property type="entry name" value="OligopepF_N_dom"/>
</dbReference>
<name>A0A553ZXC3_9BACI</name>
<feature type="domain" description="Oligopeptidase F N-terminal" evidence="8">
    <location>
        <begin position="115"/>
        <end position="184"/>
    </location>
</feature>
<evidence type="ECO:0000259" key="8">
    <source>
        <dbReference type="Pfam" id="PF08439"/>
    </source>
</evidence>
<dbReference type="AlphaFoldDB" id="A0A553ZXC3"/>
<evidence type="ECO:0000259" key="7">
    <source>
        <dbReference type="Pfam" id="PF01432"/>
    </source>
</evidence>
<comment type="function">
    <text evidence="6">Has oligopeptidase activity and degrades a variety of small bioactive peptides.</text>
</comment>
<dbReference type="EMBL" id="VLXZ01000007">
    <property type="protein sequence ID" value="TSB46101.1"/>
    <property type="molecule type" value="Genomic_DNA"/>
</dbReference>
<keyword evidence="4 6" id="KW-0862">Zinc</keyword>
<dbReference type="CDD" id="cd09608">
    <property type="entry name" value="M3B_PepF"/>
    <property type="match status" value="1"/>
</dbReference>
<keyword evidence="3 6" id="KW-0378">Hydrolase</keyword>
<dbReference type="NCBIfam" id="TIGR00181">
    <property type="entry name" value="pepF"/>
    <property type="match status" value="1"/>
</dbReference>
<accession>A0A553ZXC3</accession>
<dbReference type="PANTHER" id="PTHR11804">
    <property type="entry name" value="PROTEASE M3 THIMET OLIGOPEPTIDASE-RELATED"/>
    <property type="match status" value="1"/>
</dbReference>